<accession>A0A6G0VPQ4</accession>
<dbReference type="GO" id="GO:0046983">
    <property type="term" value="F:protein dimerization activity"/>
    <property type="evidence" value="ECO:0007669"/>
    <property type="project" value="InterPro"/>
</dbReference>
<gene>
    <name evidence="2" type="ORF">FWK35_00034742</name>
</gene>
<dbReference type="Proteomes" id="UP000478052">
    <property type="component" value="Unassembled WGS sequence"/>
</dbReference>
<name>A0A6G0VPQ4_APHCR</name>
<feature type="non-terminal residue" evidence="2">
    <location>
        <position position="30"/>
    </location>
</feature>
<feature type="domain" description="HAT C-terminal dimerisation" evidence="1">
    <location>
        <begin position="1"/>
        <end position="26"/>
    </location>
</feature>
<evidence type="ECO:0000313" key="3">
    <source>
        <dbReference type="Proteomes" id="UP000478052"/>
    </source>
</evidence>
<keyword evidence="3" id="KW-1185">Reference proteome</keyword>
<dbReference type="InterPro" id="IPR008906">
    <property type="entry name" value="HATC_C_dom"/>
</dbReference>
<comment type="caution">
    <text evidence="2">The sequence shown here is derived from an EMBL/GenBank/DDBJ whole genome shotgun (WGS) entry which is preliminary data.</text>
</comment>
<proteinExistence type="predicted"/>
<dbReference type="EMBL" id="VUJU01014108">
    <property type="protein sequence ID" value="KAF0702934.1"/>
    <property type="molecule type" value="Genomic_DNA"/>
</dbReference>
<dbReference type="AlphaFoldDB" id="A0A6G0VPQ4"/>
<reference evidence="2 3" key="1">
    <citation type="submission" date="2019-08" db="EMBL/GenBank/DDBJ databases">
        <title>Whole genome of Aphis craccivora.</title>
        <authorList>
            <person name="Voronova N.V."/>
            <person name="Shulinski R.S."/>
            <person name="Bandarenka Y.V."/>
            <person name="Zhorov D.G."/>
            <person name="Warner D."/>
        </authorList>
    </citation>
    <scope>NUCLEOTIDE SEQUENCE [LARGE SCALE GENOMIC DNA]</scope>
    <source>
        <strain evidence="2">180601</strain>
        <tissue evidence="2">Whole Body</tissue>
    </source>
</reference>
<organism evidence="2 3">
    <name type="scientific">Aphis craccivora</name>
    <name type="common">Cowpea aphid</name>
    <dbReference type="NCBI Taxonomy" id="307492"/>
    <lineage>
        <taxon>Eukaryota</taxon>
        <taxon>Metazoa</taxon>
        <taxon>Ecdysozoa</taxon>
        <taxon>Arthropoda</taxon>
        <taxon>Hexapoda</taxon>
        <taxon>Insecta</taxon>
        <taxon>Pterygota</taxon>
        <taxon>Neoptera</taxon>
        <taxon>Paraneoptera</taxon>
        <taxon>Hemiptera</taxon>
        <taxon>Sternorrhyncha</taxon>
        <taxon>Aphidomorpha</taxon>
        <taxon>Aphidoidea</taxon>
        <taxon>Aphididae</taxon>
        <taxon>Aphidini</taxon>
        <taxon>Aphis</taxon>
        <taxon>Aphis</taxon>
    </lineage>
</organism>
<sequence>MLQVALNLPVSSATCERSFSAMRRRKNKEV</sequence>
<protein>
    <submittedName>
        <fullName evidence="2">Zinc finger MYM-type protein 1</fullName>
    </submittedName>
</protein>
<evidence type="ECO:0000313" key="2">
    <source>
        <dbReference type="EMBL" id="KAF0702934.1"/>
    </source>
</evidence>
<dbReference type="Pfam" id="PF05699">
    <property type="entry name" value="Dimer_Tnp_hAT"/>
    <property type="match status" value="1"/>
</dbReference>
<evidence type="ECO:0000259" key="1">
    <source>
        <dbReference type="Pfam" id="PF05699"/>
    </source>
</evidence>